<dbReference type="InterPro" id="IPR050485">
    <property type="entry name" value="Proline_metab_enzyme"/>
</dbReference>
<dbReference type="FunFam" id="3.40.605.10:FF:000006">
    <property type="entry name" value="1-pyrroline-5-carboxylate dehydrogenase"/>
    <property type="match status" value="1"/>
</dbReference>
<dbReference type="EC" id="1.2.1.88" evidence="3"/>
<dbReference type="Gene3D" id="3.40.605.10">
    <property type="entry name" value="Aldehyde Dehydrogenase, Chain A, domain 1"/>
    <property type="match status" value="1"/>
</dbReference>
<dbReference type="PROSITE" id="PS00070">
    <property type="entry name" value="ALDEHYDE_DEHYDR_CYS"/>
    <property type="match status" value="1"/>
</dbReference>
<keyword evidence="6" id="KW-0642">Proline metabolism</keyword>
<evidence type="ECO:0000313" key="10">
    <source>
        <dbReference type="Proteomes" id="UP000467385"/>
    </source>
</evidence>
<evidence type="ECO:0000256" key="1">
    <source>
        <dbReference type="ARBA" id="ARBA00004786"/>
    </source>
</evidence>
<keyword evidence="10" id="KW-1185">Reference proteome</keyword>
<keyword evidence="4" id="KW-0560">Oxidoreductase</keyword>
<dbReference type="GO" id="GO:0010133">
    <property type="term" value="P:L-proline catabolic process to L-glutamate"/>
    <property type="evidence" value="ECO:0007669"/>
    <property type="project" value="UniProtKB-UniPathway"/>
</dbReference>
<accession>A0A1X1TI76</accession>
<evidence type="ECO:0000256" key="7">
    <source>
        <dbReference type="ARBA" id="ARBA00032259"/>
    </source>
</evidence>
<proteinExistence type="inferred from homology"/>
<dbReference type="EMBL" id="AP022613">
    <property type="protein sequence ID" value="BBZ40998.1"/>
    <property type="molecule type" value="Genomic_DNA"/>
</dbReference>
<comment type="similarity">
    <text evidence="2">Belongs to the aldehyde dehydrogenase family.</text>
</comment>
<dbReference type="FunFam" id="3.40.309.10:FF:000005">
    <property type="entry name" value="1-pyrroline-5-carboxylate dehydrogenase 1"/>
    <property type="match status" value="1"/>
</dbReference>
<comment type="pathway">
    <text evidence="1">Amino-acid degradation; L-proline degradation into L-glutamate; L-glutamate from L-proline: step 2/2.</text>
</comment>
<dbReference type="OrthoDB" id="6882680at2"/>
<evidence type="ECO:0000256" key="5">
    <source>
        <dbReference type="ARBA" id="ARBA00023027"/>
    </source>
</evidence>
<gene>
    <name evidence="9" type="primary">rocA</name>
    <name evidence="9" type="ORF">MCNS_40610</name>
</gene>
<dbReference type="PANTHER" id="PTHR42862:SF1">
    <property type="entry name" value="DELTA-1-PYRROLINE-5-CARBOXYLATE DEHYDROGENASE 2, ISOFORM A-RELATED"/>
    <property type="match status" value="1"/>
</dbReference>
<sequence>MDAITGISEVPTPANEPVHDYAPHSPERTRLRAELAALADHPIDLPHVIGGRHRMGDGERIDVVQPHRHAATLGTLTNAVHADASAAIEAATAARDAWAGMPFDERAAVFLRAADLLAGPWREKIAAATMLGQSKSAYQAEIDAPCELIDFWRFNVAFARQILAQQPISGPGEWNRSDYRPLDGFVYAITPFNFTSIAGNLPTAPALMGNTVVWKPSITQTLSAYLLMQLLEAAGLPPGVINMVTGDGFAVSEVALADPRLAGIHFTGSTATFQHLWRQVGANIGRYQCYPRLVGETGGKDFVVAHASARPEVLTTALIRGAFDYQGQKCSAASRAFVAHSVWQRMGDDFLGVAADLSYGDVTDLSNYGGALIDQRAFVKNVDAIERAKGAAGVTIAVGGEYDDSVGYFVRPTVLLSDDAGDESFATEYFGPLLSVYVYPDGDYERVLDIVDTGSRYALTGAVIADDRQAVLTAQNRLRFAAGNFYVNDKPTGAVVGRQPFGGSRGSGTNDKAGSAQNLLRWTSARTIKETFVPATSHTYPHMAAD</sequence>
<dbReference type="Pfam" id="PF00171">
    <property type="entry name" value="Aldedh"/>
    <property type="match status" value="1"/>
</dbReference>
<keyword evidence="5" id="KW-0520">NAD</keyword>
<dbReference type="Proteomes" id="UP000467385">
    <property type="component" value="Chromosome"/>
</dbReference>
<dbReference type="InterPro" id="IPR005931">
    <property type="entry name" value="P5CDH/ALDH4A1"/>
</dbReference>
<evidence type="ECO:0000256" key="3">
    <source>
        <dbReference type="ARBA" id="ARBA00012884"/>
    </source>
</evidence>
<dbReference type="UniPathway" id="UPA00261">
    <property type="reaction ID" value="UER00374"/>
</dbReference>
<dbReference type="GO" id="GO:0009898">
    <property type="term" value="C:cytoplasmic side of plasma membrane"/>
    <property type="evidence" value="ECO:0007669"/>
    <property type="project" value="TreeGrafter"/>
</dbReference>
<evidence type="ECO:0000256" key="6">
    <source>
        <dbReference type="ARBA" id="ARBA00023062"/>
    </source>
</evidence>
<evidence type="ECO:0000256" key="8">
    <source>
        <dbReference type="ARBA" id="ARBA00048142"/>
    </source>
</evidence>
<evidence type="ECO:0000313" key="9">
    <source>
        <dbReference type="EMBL" id="BBZ40998.1"/>
    </source>
</evidence>
<dbReference type="InterPro" id="IPR016163">
    <property type="entry name" value="Ald_DH_C"/>
</dbReference>
<dbReference type="InterPro" id="IPR016161">
    <property type="entry name" value="Ald_DH/histidinol_DH"/>
</dbReference>
<evidence type="ECO:0000256" key="2">
    <source>
        <dbReference type="ARBA" id="ARBA00009986"/>
    </source>
</evidence>
<reference evidence="9 10" key="1">
    <citation type="journal article" date="2019" name="Emerg. Microbes Infect.">
        <title>Comprehensive subspecies identification of 175 nontuberculous mycobacteria species based on 7547 genomic profiles.</title>
        <authorList>
            <person name="Matsumoto Y."/>
            <person name="Kinjo T."/>
            <person name="Motooka D."/>
            <person name="Nabeya D."/>
            <person name="Jung N."/>
            <person name="Uechi K."/>
            <person name="Horii T."/>
            <person name="Iida T."/>
            <person name="Fujita J."/>
            <person name="Nakamura S."/>
        </authorList>
    </citation>
    <scope>NUCLEOTIDE SEQUENCE [LARGE SCALE GENOMIC DNA]</scope>
    <source>
        <strain evidence="9 10">JCM 14738</strain>
    </source>
</reference>
<dbReference type="STRING" id="44010.AWC00_07815"/>
<dbReference type="InterPro" id="IPR015590">
    <property type="entry name" value="Aldehyde_DH_dom"/>
</dbReference>
<dbReference type="NCBIfam" id="TIGR01236">
    <property type="entry name" value="D1pyr5carbox1"/>
    <property type="match status" value="1"/>
</dbReference>
<dbReference type="AlphaFoldDB" id="A0A1X1TI76"/>
<dbReference type="GO" id="GO:0004657">
    <property type="term" value="F:proline dehydrogenase activity"/>
    <property type="evidence" value="ECO:0007669"/>
    <property type="project" value="UniProtKB-ARBA"/>
</dbReference>
<comment type="catalytic activity">
    <reaction evidence="8">
        <text>L-glutamate 5-semialdehyde + NAD(+) + H2O = L-glutamate + NADH + 2 H(+)</text>
        <dbReference type="Rhea" id="RHEA:30235"/>
        <dbReference type="ChEBI" id="CHEBI:15377"/>
        <dbReference type="ChEBI" id="CHEBI:15378"/>
        <dbReference type="ChEBI" id="CHEBI:29985"/>
        <dbReference type="ChEBI" id="CHEBI:57540"/>
        <dbReference type="ChEBI" id="CHEBI:57945"/>
        <dbReference type="ChEBI" id="CHEBI:58066"/>
        <dbReference type="EC" id="1.2.1.88"/>
    </reaction>
</comment>
<organism evidence="9 10">
    <name type="scientific">Mycobacterium conspicuum</name>
    <dbReference type="NCBI Taxonomy" id="44010"/>
    <lineage>
        <taxon>Bacteria</taxon>
        <taxon>Bacillati</taxon>
        <taxon>Actinomycetota</taxon>
        <taxon>Actinomycetes</taxon>
        <taxon>Mycobacteriales</taxon>
        <taxon>Mycobacteriaceae</taxon>
        <taxon>Mycobacterium</taxon>
    </lineage>
</organism>
<dbReference type="SUPFAM" id="SSF53720">
    <property type="entry name" value="ALDH-like"/>
    <property type="match status" value="1"/>
</dbReference>
<dbReference type="RefSeq" id="WP_085232094.1">
    <property type="nucleotide sequence ID" value="NZ_AP022613.1"/>
</dbReference>
<evidence type="ECO:0000256" key="4">
    <source>
        <dbReference type="ARBA" id="ARBA00023002"/>
    </source>
</evidence>
<dbReference type="GO" id="GO:0003842">
    <property type="term" value="F:L-glutamate gamma-semialdehyde dehydrogenase activity"/>
    <property type="evidence" value="ECO:0007669"/>
    <property type="project" value="UniProtKB-EC"/>
</dbReference>
<dbReference type="InterPro" id="IPR016162">
    <property type="entry name" value="Ald_DH_N"/>
</dbReference>
<dbReference type="CDD" id="cd07123">
    <property type="entry name" value="ALDH_F4-17_P5CDH"/>
    <property type="match status" value="1"/>
</dbReference>
<name>A0A1X1TI76_9MYCO</name>
<protein>
    <recommendedName>
        <fullName evidence="7">L-glutamate gamma-semialdehyde dehydrogenase</fullName>
        <ecNumber evidence="3">1.2.1.88</ecNumber>
    </recommendedName>
    <alternativeName>
        <fullName evidence="7">L-glutamate gamma-semialdehyde dehydrogenase</fullName>
    </alternativeName>
</protein>
<dbReference type="InterPro" id="IPR016160">
    <property type="entry name" value="Ald_DH_CS_CYS"/>
</dbReference>
<dbReference type="Gene3D" id="3.40.309.10">
    <property type="entry name" value="Aldehyde Dehydrogenase, Chain A, domain 2"/>
    <property type="match status" value="1"/>
</dbReference>
<dbReference type="PANTHER" id="PTHR42862">
    <property type="entry name" value="DELTA-1-PYRROLINE-5-CARBOXYLATE DEHYDROGENASE 1, ISOFORM A-RELATED"/>
    <property type="match status" value="1"/>
</dbReference>